<dbReference type="PROSITE" id="PS00059">
    <property type="entry name" value="ADH_ZINC"/>
    <property type="match status" value="1"/>
</dbReference>
<reference evidence="7" key="1">
    <citation type="submission" date="2014-08" db="EMBL/GenBank/DDBJ databases">
        <authorList>
            <person name="Sharma Rahul"/>
            <person name="Thines Marco"/>
        </authorList>
    </citation>
    <scope>NUCLEOTIDE SEQUENCE</scope>
</reference>
<dbReference type="Gene3D" id="3.90.180.10">
    <property type="entry name" value="Medium-chain alcohol dehydrogenases, catalytic domain"/>
    <property type="match status" value="1"/>
</dbReference>
<protein>
    <submittedName>
        <fullName evidence="7">Alcohol dehydrogenase, class V</fullName>
    </submittedName>
</protein>
<evidence type="ECO:0000256" key="4">
    <source>
        <dbReference type="ARBA" id="ARBA00023002"/>
    </source>
</evidence>
<dbReference type="CDD" id="cd05283">
    <property type="entry name" value="CAD1"/>
    <property type="match status" value="1"/>
</dbReference>
<dbReference type="InterPro" id="IPR011032">
    <property type="entry name" value="GroES-like_sf"/>
</dbReference>
<evidence type="ECO:0000259" key="6">
    <source>
        <dbReference type="SMART" id="SM00829"/>
    </source>
</evidence>
<dbReference type="InterPro" id="IPR047109">
    <property type="entry name" value="CAD-like"/>
</dbReference>
<dbReference type="InterPro" id="IPR013149">
    <property type="entry name" value="ADH-like_C"/>
</dbReference>
<dbReference type="SMART" id="SM00829">
    <property type="entry name" value="PKS_ER"/>
    <property type="match status" value="1"/>
</dbReference>
<dbReference type="PANTHER" id="PTHR42683">
    <property type="entry name" value="ALDEHYDE REDUCTASE"/>
    <property type="match status" value="1"/>
</dbReference>
<dbReference type="AlphaFoldDB" id="A0A0F7SPS3"/>
<keyword evidence="4" id="KW-0560">Oxidoreductase</keyword>
<keyword evidence="3 5" id="KW-0862">Zinc</keyword>
<dbReference type="GO" id="GO:0008270">
    <property type="term" value="F:zinc ion binding"/>
    <property type="evidence" value="ECO:0007669"/>
    <property type="project" value="InterPro"/>
</dbReference>
<dbReference type="FunFam" id="3.40.50.720:FF:000022">
    <property type="entry name" value="Cinnamyl alcohol dehydrogenase"/>
    <property type="match status" value="1"/>
</dbReference>
<sequence>MTAQGAIHDTKNWTDFKLIEYPLKTAEDHDIDVNIENCGVCGSDVHTITGGWGDVMLPAVVGHEIIGRVTKVGPKASSEFKVGQLVGVGAQVGSCTKCPDCTANNEQYCSHGVFTYNHKYPNGDRTMGGYADKIRVHENFVFAIPEGIEGKHAAPLMCAGLTVYSPLVRNGCGPGKKVGIVGIGGLGHIALQFAAALGAEVYALTHSLKKKDDILKMGVADEEHIIVTNGEENFQDKFYHQLDLILSTVDNTEGLPLDKLARILVVNGRLVTVGLPSGDATLPIHARSFMGNGCLFSSSLLGSKKEANEMLELAAAKGVKPWIQELNMSQAGEAVQGLYDGKVRYRYVLHNDIPKKN</sequence>
<dbReference type="Pfam" id="PF08240">
    <property type="entry name" value="ADH_N"/>
    <property type="match status" value="1"/>
</dbReference>
<dbReference type="Gene3D" id="3.40.50.720">
    <property type="entry name" value="NAD(P)-binding Rossmann-like Domain"/>
    <property type="match status" value="1"/>
</dbReference>
<feature type="domain" description="Enoyl reductase (ER)" evidence="6">
    <location>
        <begin position="11"/>
        <end position="349"/>
    </location>
</feature>
<evidence type="ECO:0000256" key="2">
    <source>
        <dbReference type="ARBA" id="ARBA00022723"/>
    </source>
</evidence>
<dbReference type="InterPro" id="IPR013154">
    <property type="entry name" value="ADH-like_N"/>
</dbReference>
<name>A0A0F7SPS3_PHARH</name>
<dbReference type="InterPro" id="IPR020843">
    <property type="entry name" value="ER"/>
</dbReference>
<comment type="similarity">
    <text evidence="5">Belongs to the zinc-containing alcohol dehydrogenase family.</text>
</comment>
<dbReference type="SUPFAM" id="SSF51735">
    <property type="entry name" value="NAD(P)-binding Rossmann-fold domains"/>
    <property type="match status" value="1"/>
</dbReference>
<dbReference type="InterPro" id="IPR036291">
    <property type="entry name" value="NAD(P)-bd_dom_sf"/>
</dbReference>
<dbReference type="InterPro" id="IPR002328">
    <property type="entry name" value="ADH_Zn_CS"/>
</dbReference>
<organism evidence="7">
    <name type="scientific">Phaffia rhodozyma</name>
    <name type="common">Yeast</name>
    <name type="synonym">Xanthophyllomyces dendrorhous</name>
    <dbReference type="NCBI Taxonomy" id="264483"/>
    <lineage>
        <taxon>Eukaryota</taxon>
        <taxon>Fungi</taxon>
        <taxon>Dikarya</taxon>
        <taxon>Basidiomycota</taxon>
        <taxon>Agaricomycotina</taxon>
        <taxon>Tremellomycetes</taxon>
        <taxon>Cystofilobasidiales</taxon>
        <taxon>Mrakiaceae</taxon>
        <taxon>Phaffia</taxon>
    </lineage>
</organism>
<dbReference type="Pfam" id="PF00107">
    <property type="entry name" value="ADH_zinc_N"/>
    <property type="match status" value="1"/>
</dbReference>
<dbReference type="GO" id="GO:0016616">
    <property type="term" value="F:oxidoreductase activity, acting on the CH-OH group of donors, NAD or NADP as acceptor"/>
    <property type="evidence" value="ECO:0007669"/>
    <property type="project" value="InterPro"/>
</dbReference>
<evidence type="ECO:0000256" key="1">
    <source>
        <dbReference type="ARBA" id="ARBA00001947"/>
    </source>
</evidence>
<evidence type="ECO:0000256" key="5">
    <source>
        <dbReference type="RuleBase" id="RU361277"/>
    </source>
</evidence>
<accession>A0A0F7SPS3</accession>
<proteinExistence type="inferred from homology"/>
<evidence type="ECO:0000313" key="7">
    <source>
        <dbReference type="EMBL" id="CED82659.1"/>
    </source>
</evidence>
<comment type="cofactor">
    <cofactor evidence="1 5">
        <name>Zn(2+)</name>
        <dbReference type="ChEBI" id="CHEBI:29105"/>
    </cofactor>
</comment>
<dbReference type="SUPFAM" id="SSF50129">
    <property type="entry name" value="GroES-like"/>
    <property type="match status" value="1"/>
</dbReference>
<evidence type="ECO:0000256" key="3">
    <source>
        <dbReference type="ARBA" id="ARBA00022833"/>
    </source>
</evidence>
<keyword evidence="2 5" id="KW-0479">Metal-binding</keyword>
<dbReference type="EMBL" id="LN483124">
    <property type="protein sequence ID" value="CED82659.1"/>
    <property type="molecule type" value="Genomic_DNA"/>
</dbReference>